<dbReference type="OrthoDB" id="347018at2759"/>
<keyword evidence="2" id="KW-0547">Nucleotide-binding</keyword>
<reference evidence="7 8" key="1">
    <citation type="submission" date="2016-07" db="EMBL/GenBank/DDBJ databases">
        <title>Pervasive Adenine N6-methylation of Active Genes in Fungi.</title>
        <authorList>
            <consortium name="DOE Joint Genome Institute"/>
            <person name="Mondo S.J."/>
            <person name="Dannebaum R.O."/>
            <person name="Kuo R.C."/>
            <person name="Labutti K."/>
            <person name="Haridas S."/>
            <person name="Kuo A."/>
            <person name="Salamov A."/>
            <person name="Ahrendt S.R."/>
            <person name="Lipzen A."/>
            <person name="Sullivan W."/>
            <person name="Andreopoulos W.B."/>
            <person name="Clum A."/>
            <person name="Lindquist E."/>
            <person name="Daum C."/>
            <person name="Ramamoorthy G.K."/>
            <person name="Gryganskyi A."/>
            <person name="Culley D."/>
            <person name="Magnuson J.K."/>
            <person name="James T.Y."/>
            <person name="O'Malley M.A."/>
            <person name="Stajich J.E."/>
            <person name="Spatafora J.W."/>
            <person name="Visel A."/>
            <person name="Grigoriev I.V."/>
        </authorList>
    </citation>
    <scope>NUCLEOTIDE SEQUENCE [LARGE SCALE GENOMIC DNA]</scope>
    <source>
        <strain evidence="7 8">12-1054</strain>
    </source>
</reference>
<dbReference type="InterPro" id="IPR027417">
    <property type="entry name" value="P-loop_NTPase"/>
</dbReference>
<dbReference type="CDD" id="cd01898">
    <property type="entry name" value="Obg"/>
    <property type="match status" value="1"/>
</dbReference>
<feature type="domain" description="OBG-type G" evidence="5">
    <location>
        <begin position="280"/>
        <end position="460"/>
    </location>
</feature>
<dbReference type="PROSITE" id="PS51883">
    <property type="entry name" value="OBG"/>
    <property type="match status" value="1"/>
</dbReference>
<evidence type="ECO:0000259" key="5">
    <source>
        <dbReference type="PROSITE" id="PS51710"/>
    </source>
</evidence>
<keyword evidence="3" id="KW-0342">GTP-binding</keyword>
<dbReference type="InterPro" id="IPR006073">
    <property type="entry name" value="GTP-bd"/>
</dbReference>
<comment type="similarity">
    <text evidence="1">Belongs to the TRAFAC class OBG-HflX-like GTPase superfamily. OBG GTPase family.</text>
</comment>
<feature type="region of interest" description="Disordered" evidence="4">
    <location>
        <begin position="463"/>
        <end position="482"/>
    </location>
</feature>
<sequence length="482" mass="51896">MRPVAFRWLSVGQARCTRCLVRSYASAPAAANVAAASPRDVSHKFQTTFNDQAFVKTEAGNGGNGCVSFLREKYLPKGPPNGGSGGPGGDVYIMAVDGETSLNVPTRVKAVQGMHGRGSSMNGRKGDDVVIKVPVGTIVRELELPAHELRMRAANAENDLLSGSHDSKGPWVHYPRYEEDNLGSDRLQEAEKILKRATLSLTPREMRPRKGKLRHLPVPKLFFDLDKPTPLNNPILLCRGGLGGFGNTFFLTADNRAPRFASRGLPGQERYFELELRTLADVGLVGLPNAGKSTFLSAISNARPRVAAWAFTTLSPHLGTLSFPSGDRFTVADIPGIISGASQNRGLGHGFLRHIERASVLAFVIDLAGADPAGDFRTLRSELAAYREGLDCRTCLVIANKADISGTEGSLKALKEAVAEAWQSAQAKGIDQPMPLVVPLSSKDQMGVQQAIDLMKTLVDRARAEKNQDGEPEEDAIPVLEG</sequence>
<dbReference type="InterPro" id="IPR014100">
    <property type="entry name" value="GTP-bd_Obg/CgtA"/>
</dbReference>
<dbReference type="Proteomes" id="UP000193685">
    <property type="component" value="Unassembled WGS sequence"/>
</dbReference>
<evidence type="ECO:0000259" key="6">
    <source>
        <dbReference type="PROSITE" id="PS51883"/>
    </source>
</evidence>
<evidence type="ECO:0000256" key="2">
    <source>
        <dbReference type="ARBA" id="ARBA00022741"/>
    </source>
</evidence>
<evidence type="ECO:0000256" key="1">
    <source>
        <dbReference type="ARBA" id="ARBA00007699"/>
    </source>
</evidence>
<dbReference type="AlphaFoldDB" id="A0A1Y2F1K4"/>
<evidence type="ECO:0000313" key="7">
    <source>
        <dbReference type="EMBL" id="ORY77772.1"/>
    </source>
</evidence>
<accession>A0A1Y2F1K4</accession>
<dbReference type="GO" id="GO:0005525">
    <property type="term" value="F:GTP binding"/>
    <property type="evidence" value="ECO:0007669"/>
    <property type="project" value="UniProtKB-KW"/>
</dbReference>
<dbReference type="PANTHER" id="PTHR11702:SF31">
    <property type="entry name" value="MITOCHONDRIAL RIBOSOME-ASSOCIATED GTPASE 2"/>
    <property type="match status" value="1"/>
</dbReference>
<evidence type="ECO:0000313" key="8">
    <source>
        <dbReference type="Proteomes" id="UP000193685"/>
    </source>
</evidence>
<proteinExistence type="inferred from homology"/>
<protein>
    <submittedName>
        <fullName evidence="7">p-loop containing nucleoside triphosphate hydrolase protein</fullName>
    </submittedName>
</protein>
<dbReference type="PROSITE" id="PS51710">
    <property type="entry name" value="G_OBG"/>
    <property type="match status" value="1"/>
</dbReference>
<dbReference type="SUPFAM" id="SSF52540">
    <property type="entry name" value="P-loop containing nucleoside triphosphate hydrolases"/>
    <property type="match status" value="1"/>
</dbReference>
<dbReference type="RefSeq" id="XP_040723157.1">
    <property type="nucleotide sequence ID" value="XM_040869927.1"/>
</dbReference>
<dbReference type="Gene3D" id="3.40.50.300">
    <property type="entry name" value="P-loop containing nucleotide triphosphate hydrolases"/>
    <property type="match status" value="1"/>
</dbReference>
<dbReference type="GO" id="GO:0042254">
    <property type="term" value="P:ribosome biogenesis"/>
    <property type="evidence" value="ECO:0007669"/>
    <property type="project" value="UniProtKB-UniRule"/>
</dbReference>
<dbReference type="HAMAP" id="MF_01454">
    <property type="entry name" value="GTPase_Obg"/>
    <property type="match status" value="1"/>
</dbReference>
<gene>
    <name evidence="7" type="ORF">BCR37DRAFT_382674</name>
</gene>
<keyword evidence="7" id="KW-0378">Hydrolase</keyword>
<dbReference type="Gene3D" id="2.70.210.12">
    <property type="entry name" value="GTP1/OBG domain"/>
    <property type="match status" value="1"/>
</dbReference>
<dbReference type="STRING" id="56484.A0A1Y2F1K4"/>
<dbReference type="InterPro" id="IPR036726">
    <property type="entry name" value="GTP1_OBG_dom_sf"/>
</dbReference>
<dbReference type="SUPFAM" id="SSF82051">
    <property type="entry name" value="Obg GTP-binding protein N-terminal domain"/>
    <property type="match status" value="2"/>
</dbReference>
<dbReference type="PANTHER" id="PTHR11702">
    <property type="entry name" value="DEVELOPMENTALLY REGULATED GTP-BINDING PROTEIN-RELATED"/>
    <property type="match status" value="1"/>
</dbReference>
<dbReference type="Pfam" id="PF01926">
    <property type="entry name" value="MMR_HSR1"/>
    <property type="match status" value="1"/>
</dbReference>
<dbReference type="InterPro" id="IPR006169">
    <property type="entry name" value="GTP1_OBG_dom"/>
</dbReference>
<name>A0A1Y2F1K4_PROLT</name>
<dbReference type="GO" id="GO:0005739">
    <property type="term" value="C:mitochondrion"/>
    <property type="evidence" value="ECO:0007669"/>
    <property type="project" value="TreeGrafter"/>
</dbReference>
<dbReference type="PIRSF" id="PIRSF002401">
    <property type="entry name" value="GTP_bd_Obg/CgtA"/>
    <property type="match status" value="1"/>
</dbReference>
<dbReference type="InterPro" id="IPR045086">
    <property type="entry name" value="OBG_GTPase"/>
</dbReference>
<dbReference type="OMA" id="PRVGHWE"/>
<feature type="domain" description="Obg" evidence="6">
    <location>
        <begin position="47"/>
        <end position="279"/>
    </location>
</feature>
<keyword evidence="8" id="KW-1185">Reference proteome</keyword>
<dbReference type="EMBL" id="MCFI01000019">
    <property type="protein sequence ID" value="ORY77772.1"/>
    <property type="molecule type" value="Genomic_DNA"/>
</dbReference>
<dbReference type="InterPro" id="IPR031167">
    <property type="entry name" value="G_OBG"/>
</dbReference>
<evidence type="ECO:0000256" key="3">
    <source>
        <dbReference type="ARBA" id="ARBA00023134"/>
    </source>
</evidence>
<dbReference type="GO" id="GO:0000287">
    <property type="term" value="F:magnesium ion binding"/>
    <property type="evidence" value="ECO:0007669"/>
    <property type="project" value="InterPro"/>
</dbReference>
<dbReference type="GeneID" id="63786526"/>
<evidence type="ECO:0000256" key="4">
    <source>
        <dbReference type="SAM" id="MobiDB-lite"/>
    </source>
</evidence>
<dbReference type="PRINTS" id="PR00326">
    <property type="entry name" value="GTP1OBG"/>
</dbReference>
<organism evidence="7 8">
    <name type="scientific">Protomyces lactucae-debilis</name>
    <dbReference type="NCBI Taxonomy" id="2754530"/>
    <lineage>
        <taxon>Eukaryota</taxon>
        <taxon>Fungi</taxon>
        <taxon>Dikarya</taxon>
        <taxon>Ascomycota</taxon>
        <taxon>Taphrinomycotina</taxon>
        <taxon>Taphrinomycetes</taxon>
        <taxon>Taphrinales</taxon>
        <taxon>Protomycetaceae</taxon>
        <taxon>Protomyces</taxon>
    </lineage>
</organism>
<comment type="caution">
    <text evidence="7">The sequence shown here is derived from an EMBL/GenBank/DDBJ whole genome shotgun (WGS) entry which is preliminary data.</text>
</comment>
<dbReference type="GO" id="GO:0003924">
    <property type="term" value="F:GTPase activity"/>
    <property type="evidence" value="ECO:0007669"/>
    <property type="project" value="InterPro"/>
</dbReference>
<dbReference type="Pfam" id="PF01018">
    <property type="entry name" value="GTP1_OBG"/>
    <property type="match status" value="2"/>
</dbReference>